<dbReference type="SUPFAM" id="SSF53448">
    <property type="entry name" value="Nucleotide-diphospho-sugar transferases"/>
    <property type="match status" value="1"/>
</dbReference>
<keyword evidence="1" id="KW-0812">Transmembrane</keyword>
<keyword evidence="4" id="KW-1185">Reference proteome</keyword>
<keyword evidence="3" id="KW-0808">Transferase</keyword>
<dbReference type="InterPro" id="IPR001173">
    <property type="entry name" value="Glyco_trans_2-like"/>
</dbReference>
<dbReference type="RefSeq" id="WP_345403228.1">
    <property type="nucleotide sequence ID" value="NZ_BAABHG010000014.1"/>
</dbReference>
<dbReference type="InterPro" id="IPR027389">
    <property type="entry name" value="B_mannosylTrfase_Bre-3/Egh"/>
</dbReference>
<name>A0ABW5GF75_9PSEU</name>
<proteinExistence type="predicted"/>
<feature type="transmembrane region" description="Helical" evidence="1">
    <location>
        <begin position="390"/>
        <end position="409"/>
    </location>
</feature>
<keyword evidence="1" id="KW-0472">Membrane</keyword>
<sequence>MPSTTVSAARTRRIRTIRPGFVSFLVPFTVLVAIVVVAPPGHGSGPLAWYTTVVWSLPTAVTLRGLSGGLLARGHPTAGPSPGPVPQRLVVVIPTIGRSDVLPALERVVASCCARLPAEFADVRIDVVTEEGCAARRSIAALAGRHPLVRIVEIPADFRTARGTRFKARANHYAHLVRTTCGENRADVWVLHMDDDTGVGADTAADLARFVRDQHAAGEAGLHLAQGVLAYPREHARNRWVWLADAVRPACDVSLFAAGTGRGTPRTGLHGELLLVRASVEAAIGWDFGPSSTVEDAEFALRFSRRYPGRSGWFAGRSYGASPATVRDFLRQRERWVSGLLRLVACRAIPLRHRLPLLHSVAVWLCGPAQHPAVVLALDAVVDGHAAPVTPVIAPLWALNAAFSWWLYWEGYRINVRSSADARLRLGESLRFLVLIPLFVLWEGIGIVRGVVDALRREHTFTVIAKPL</sequence>
<organism evidence="3 4">
    <name type="scientific">Amycolatopsis samaneae</name>
    <dbReference type="NCBI Taxonomy" id="664691"/>
    <lineage>
        <taxon>Bacteria</taxon>
        <taxon>Bacillati</taxon>
        <taxon>Actinomycetota</taxon>
        <taxon>Actinomycetes</taxon>
        <taxon>Pseudonocardiales</taxon>
        <taxon>Pseudonocardiaceae</taxon>
        <taxon>Amycolatopsis</taxon>
    </lineage>
</organism>
<dbReference type="PANTHER" id="PTHR16779:SF1">
    <property type="entry name" value="BETA-1,4-MANNOSYLTRANSFERASE EGH"/>
    <property type="match status" value="1"/>
</dbReference>
<dbReference type="InterPro" id="IPR029044">
    <property type="entry name" value="Nucleotide-diphossugar_trans"/>
</dbReference>
<feature type="transmembrane region" description="Helical" evidence="1">
    <location>
        <begin position="430"/>
        <end position="452"/>
    </location>
</feature>
<dbReference type="Pfam" id="PF13632">
    <property type="entry name" value="Glyco_trans_2_3"/>
    <property type="match status" value="1"/>
</dbReference>
<evidence type="ECO:0000259" key="2">
    <source>
        <dbReference type="Pfam" id="PF13632"/>
    </source>
</evidence>
<dbReference type="EMBL" id="JBHUKU010000007">
    <property type="protein sequence ID" value="MFD2459753.1"/>
    <property type="molecule type" value="Genomic_DNA"/>
</dbReference>
<keyword evidence="1" id="KW-1133">Transmembrane helix</keyword>
<keyword evidence="3" id="KW-0328">Glycosyltransferase</keyword>
<evidence type="ECO:0000313" key="4">
    <source>
        <dbReference type="Proteomes" id="UP001597419"/>
    </source>
</evidence>
<dbReference type="EC" id="2.4.-.-" evidence="3"/>
<protein>
    <submittedName>
        <fullName evidence="3">Glycosyltransferase family 2 protein</fullName>
        <ecNumber evidence="3">2.4.-.-</ecNumber>
    </submittedName>
</protein>
<feature type="transmembrane region" description="Helical" evidence="1">
    <location>
        <begin position="21"/>
        <end position="41"/>
    </location>
</feature>
<evidence type="ECO:0000256" key="1">
    <source>
        <dbReference type="SAM" id="Phobius"/>
    </source>
</evidence>
<dbReference type="PANTHER" id="PTHR16779">
    <property type="entry name" value="BETA-1,4-MANNOSYLTRANSFERASE EGH"/>
    <property type="match status" value="1"/>
</dbReference>
<feature type="domain" description="Glycosyltransferase 2-like" evidence="2">
    <location>
        <begin position="189"/>
        <end position="366"/>
    </location>
</feature>
<dbReference type="GO" id="GO:0016757">
    <property type="term" value="F:glycosyltransferase activity"/>
    <property type="evidence" value="ECO:0007669"/>
    <property type="project" value="UniProtKB-KW"/>
</dbReference>
<reference evidence="4" key="1">
    <citation type="journal article" date="2019" name="Int. J. Syst. Evol. Microbiol.">
        <title>The Global Catalogue of Microorganisms (GCM) 10K type strain sequencing project: providing services to taxonomists for standard genome sequencing and annotation.</title>
        <authorList>
            <consortium name="The Broad Institute Genomics Platform"/>
            <consortium name="The Broad Institute Genome Sequencing Center for Infectious Disease"/>
            <person name="Wu L."/>
            <person name="Ma J."/>
        </authorList>
    </citation>
    <scope>NUCLEOTIDE SEQUENCE [LARGE SCALE GENOMIC DNA]</scope>
    <source>
        <strain evidence="4">CGMCC 4.7643</strain>
    </source>
</reference>
<gene>
    <name evidence="3" type="ORF">ACFSYJ_14150</name>
</gene>
<evidence type="ECO:0000313" key="3">
    <source>
        <dbReference type="EMBL" id="MFD2459753.1"/>
    </source>
</evidence>
<accession>A0ABW5GF75</accession>
<dbReference type="Proteomes" id="UP001597419">
    <property type="component" value="Unassembled WGS sequence"/>
</dbReference>
<comment type="caution">
    <text evidence="3">The sequence shown here is derived from an EMBL/GenBank/DDBJ whole genome shotgun (WGS) entry which is preliminary data.</text>
</comment>